<organism evidence="2 3">
    <name type="scientific">Penicillium frequentans</name>
    <dbReference type="NCBI Taxonomy" id="3151616"/>
    <lineage>
        <taxon>Eukaryota</taxon>
        <taxon>Fungi</taxon>
        <taxon>Dikarya</taxon>
        <taxon>Ascomycota</taxon>
        <taxon>Pezizomycotina</taxon>
        <taxon>Eurotiomycetes</taxon>
        <taxon>Eurotiomycetidae</taxon>
        <taxon>Eurotiales</taxon>
        <taxon>Aspergillaceae</taxon>
        <taxon>Penicillium</taxon>
    </lineage>
</organism>
<feature type="compositionally biased region" description="Basic residues" evidence="1">
    <location>
        <begin position="59"/>
        <end position="71"/>
    </location>
</feature>
<evidence type="ECO:0000313" key="2">
    <source>
        <dbReference type="EMBL" id="KAJ5540945.1"/>
    </source>
</evidence>
<feature type="region of interest" description="Disordered" evidence="1">
    <location>
        <begin position="46"/>
        <end position="71"/>
    </location>
</feature>
<evidence type="ECO:0000313" key="3">
    <source>
        <dbReference type="Proteomes" id="UP001220324"/>
    </source>
</evidence>
<protein>
    <submittedName>
        <fullName evidence="2">Uncharacterized protein</fullName>
    </submittedName>
</protein>
<reference evidence="2 3" key="1">
    <citation type="journal article" date="2023" name="IMA Fungus">
        <title>Comparative genomic study of the Penicillium genus elucidates a diverse pangenome and 15 lateral gene transfer events.</title>
        <authorList>
            <person name="Petersen C."/>
            <person name="Sorensen T."/>
            <person name="Nielsen M.R."/>
            <person name="Sondergaard T.E."/>
            <person name="Sorensen J.L."/>
            <person name="Fitzpatrick D.A."/>
            <person name="Frisvad J.C."/>
            <person name="Nielsen K.L."/>
        </authorList>
    </citation>
    <scope>NUCLEOTIDE SEQUENCE [LARGE SCALE GENOMIC DNA]</scope>
    <source>
        <strain evidence="2 3">IBT 35679</strain>
    </source>
</reference>
<comment type="caution">
    <text evidence="2">The sequence shown here is derived from an EMBL/GenBank/DDBJ whole genome shotgun (WGS) entry which is preliminary data.</text>
</comment>
<keyword evidence="3" id="KW-1185">Reference proteome</keyword>
<proteinExistence type="predicted"/>
<gene>
    <name evidence="2" type="ORF">N7494_006021</name>
</gene>
<sequence length="71" mass="7935">MGLGKGENKSEVKSKNEVGTCKRWKQVKSKKEVGLGEVRTSPKLKARMKLELGGDGSKFKKRRNEVGTCKR</sequence>
<dbReference type="AlphaFoldDB" id="A0AAD6GG88"/>
<dbReference type="EMBL" id="JAQIZZ010000005">
    <property type="protein sequence ID" value="KAJ5540945.1"/>
    <property type="molecule type" value="Genomic_DNA"/>
</dbReference>
<accession>A0AAD6GG88</accession>
<dbReference type="Proteomes" id="UP001220324">
    <property type="component" value="Unassembled WGS sequence"/>
</dbReference>
<name>A0AAD6GG88_9EURO</name>
<evidence type="ECO:0000256" key="1">
    <source>
        <dbReference type="SAM" id="MobiDB-lite"/>
    </source>
</evidence>